<dbReference type="RefSeq" id="WP_114119944.1">
    <property type="nucleotide sequence ID" value="NZ_CP041200.1"/>
</dbReference>
<dbReference type="Gene3D" id="1.10.10.160">
    <property type="match status" value="1"/>
</dbReference>
<dbReference type="EC" id="5.6.2.4" evidence="9"/>
<evidence type="ECO:0000313" key="16">
    <source>
        <dbReference type="Proteomes" id="UP000253077"/>
    </source>
</evidence>
<dbReference type="Proteomes" id="UP000253077">
    <property type="component" value="Unassembled WGS sequence"/>
</dbReference>
<dbReference type="EMBL" id="QOKT01000027">
    <property type="protein sequence ID" value="RCJ00545.1"/>
    <property type="molecule type" value="Genomic_DNA"/>
</dbReference>
<dbReference type="PANTHER" id="PTHR11070">
    <property type="entry name" value="UVRD / RECB / PCRA DNA HELICASE FAMILY MEMBER"/>
    <property type="match status" value="1"/>
</dbReference>
<protein>
    <recommendedName>
        <fullName evidence="9">DNA 3'-5' helicase</fullName>
        <ecNumber evidence="9">5.6.2.4</ecNumber>
    </recommendedName>
</protein>
<evidence type="ECO:0000256" key="2">
    <source>
        <dbReference type="ARBA" id="ARBA00022741"/>
    </source>
</evidence>
<evidence type="ECO:0000256" key="3">
    <source>
        <dbReference type="ARBA" id="ARBA00022801"/>
    </source>
</evidence>
<evidence type="ECO:0000256" key="1">
    <source>
        <dbReference type="ARBA" id="ARBA00009922"/>
    </source>
</evidence>
<evidence type="ECO:0000313" key="17">
    <source>
        <dbReference type="Proteomes" id="UP000318231"/>
    </source>
</evidence>
<feature type="binding site" evidence="11">
    <location>
        <begin position="29"/>
        <end position="36"/>
    </location>
    <ligand>
        <name>ATP</name>
        <dbReference type="ChEBI" id="CHEBI:30616"/>
    </ligand>
</feature>
<evidence type="ECO:0000256" key="10">
    <source>
        <dbReference type="ARBA" id="ARBA00048988"/>
    </source>
</evidence>
<dbReference type="InterPro" id="IPR014016">
    <property type="entry name" value="UvrD-like_ATP-bd"/>
</dbReference>
<organism evidence="14 17">
    <name type="scientific">Ureaplasma urealyticum</name>
    <name type="common">Ureaplasma urealyticum biotype 2</name>
    <dbReference type="NCBI Taxonomy" id="2130"/>
    <lineage>
        <taxon>Bacteria</taxon>
        <taxon>Bacillati</taxon>
        <taxon>Mycoplasmatota</taxon>
        <taxon>Mycoplasmoidales</taxon>
        <taxon>Mycoplasmoidaceae</taxon>
        <taxon>Ureaplasma</taxon>
    </lineage>
</organism>
<name>A0AAP9AAG0_UREUR</name>
<evidence type="ECO:0000313" key="14">
    <source>
        <dbReference type="EMBL" id="QDI65087.1"/>
    </source>
</evidence>
<comment type="catalytic activity">
    <reaction evidence="10">
        <text>ATP + H2O = ADP + phosphate + H(+)</text>
        <dbReference type="Rhea" id="RHEA:13065"/>
        <dbReference type="ChEBI" id="CHEBI:15377"/>
        <dbReference type="ChEBI" id="CHEBI:15378"/>
        <dbReference type="ChEBI" id="CHEBI:30616"/>
        <dbReference type="ChEBI" id="CHEBI:43474"/>
        <dbReference type="ChEBI" id="CHEBI:456216"/>
        <dbReference type="EC" id="5.6.2.4"/>
    </reaction>
</comment>
<evidence type="ECO:0000256" key="8">
    <source>
        <dbReference type="ARBA" id="ARBA00034617"/>
    </source>
</evidence>
<dbReference type="Gene3D" id="1.10.486.10">
    <property type="entry name" value="PCRA, domain 4"/>
    <property type="match status" value="1"/>
</dbReference>
<dbReference type="EMBL" id="CP041200">
    <property type="protein sequence ID" value="QDI65087.1"/>
    <property type="molecule type" value="Genomic_DNA"/>
</dbReference>
<evidence type="ECO:0000256" key="9">
    <source>
        <dbReference type="ARBA" id="ARBA00034808"/>
    </source>
</evidence>
<keyword evidence="7" id="KW-0413">Isomerase</keyword>
<dbReference type="PANTHER" id="PTHR11070:SF2">
    <property type="entry name" value="ATP-DEPENDENT DNA HELICASE SRS2"/>
    <property type="match status" value="1"/>
</dbReference>
<keyword evidence="3 11" id="KW-0378">Hydrolase</keyword>
<evidence type="ECO:0000256" key="4">
    <source>
        <dbReference type="ARBA" id="ARBA00022806"/>
    </source>
</evidence>
<reference evidence="15 16" key="1">
    <citation type="submission" date="2018-07" db="EMBL/GenBank/DDBJ databases">
        <title>Ureaplasma urealyticum 1000 the multidrug-resistant clinical isolate obtained from scrapings of the urogenital tract of a woman with inflammatory diseases of the reproductive organs.</title>
        <authorList>
            <person name="Kolesnikova E.A."/>
            <person name="Alekseeva A.E."/>
            <person name="Brusnigina N.F."/>
            <person name="Makhova M.A."/>
        </authorList>
    </citation>
    <scope>NUCLEOTIDE SEQUENCE [LARGE SCALE GENOMIC DNA]</scope>
    <source>
        <strain evidence="15 16">1000</strain>
    </source>
</reference>
<dbReference type="PROSITE" id="PS51217">
    <property type="entry name" value="UVRD_HELICASE_CTER"/>
    <property type="match status" value="1"/>
</dbReference>
<keyword evidence="4 11" id="KW-0347">Helicase</keyword>
<accession>A0AAP9AAG0</accession>
<evidence type="ECO:0000259" key="13">
    <source>
        <dbReference type="PROSITE" id="PS51217"/>
    </source>
</evidence>
<keyword evidence="5 11" id="KW-0067">ATP-binding</keyword>
<evidence type="ECO:0000256" key="7">
    <source>
        <dbReference type="ARBA" id="ARBA00023235"/>
    </source>
</evidence>
<gene>
    <name evidence="15" type="ORF">DSQ42_02895</name>
    <name evidence="14" type="ORF">FJM05_02760</name>
</gene>
<dbReference type="Gene3D" id="3.40.50.300">
    <property type="entry name" value="P-loop containing nucleotide triphosphate hydrolases"/>
    <property type="match status" value="2"/>
</dbReference>
<feature type="domain" description="UvrD-like helicase C-terminal" evidence="13">
    <location>
        <begin position="294"/>
        <end position="565"/>
    </location>
</feature>
<dbReference type="GO" id="GO:0033202">
    <property type="term" value="C:DNA helicase complex"/>
    <property type="evidence" value="ECO:0007669"/>
    <property type="project" value="TreeGrafter"/>
</dbReference>
<keyword evidence="6" id="KW-0238">DNA-binding</keyword>
<dbReference type="CDD" id="cd18807">
    <property type="entry name" value="SF1_C_UvrD"/>
    <property type="match status" value="1"/>
</dbReference>
<sequence length="743" mass="86563">MGVGIDYSRLNQEQKEAVTADLGPQLVIAGAGTGKTSVLTLRIAHLITEKHIHPSRILGFTFTNKAADEMKERVGKTIGVSIPYLSTFHSMCVKILQQDIHYLNYHNNIKIIDADDQEVLLKEIFDQLSIEKKSPIIKKTIKMISKVKNKFFDQSDIMNEKNRKYLEIVDRNDAQKLADIYTIYCDRCFKLNYVDFDDLINLTYKLFAEFPEVLEKWQNKFDYILVDEFQDTNKIQYDLISLLAAKHQNLFVVGDPDQMIYSFRGAEQWIINNFNQNFKNTKVTILKTNYRSTQPILDTANRLIDANNNSYKKNLTAFNTNDHNIPIYLRGQNQIDEANWIARTVKELLEEGTPANQIAILFRSNHYSRTIEQSMMRESIPYTILGSKKFYERSEIKDMIAYLKVVNDLDELSFLRIINTPRRAIGPTTFEHVKHYAINNNLFLFEALAEVEKNHLINNTQKKNILNFVNLIKEIRDEMEDLKLHEVLELIYKKVNYEAYLLENERAEDKIDNVSELKRAMKMYVDRHPDDTINDYLNSIALYLNKDSKDSKENVLLMTVHNSKGLEYENVFVVGMNEGHLPSDRAIDDDPIKGVEEERRIAYVALTRAKKNLYISSACCYDPLARRQVFESRFINEIGFNNLKIINSSFKNNKPEDMSLKSFLKQQEERSWFDSQQKQKEAEDNFYQTMKNDFEIGERIVHTSFGNGVIIGIDGDILTIAFSKYRQPKQISFNHKTIVRRMG</sequence>
<dbReference type="CDD" id="cd17932">
    <property type="entry name" value="DEXQc_UvrD"/>
    <property type="match status" value="1"/>
</dbReference>
<comment type="similarity">
    <text evidence="1">Belongs to the helicase family. UvrD subfamily.</text>
</comment>
<dbReference type="Pfam" id="PF00580">
    <property type="entry name" value="UvrD-helicase"/>
    <property type="match status" value="1"/>
</dbReference>
<dbReference type="GO" id="GO:0005524">
    <property type="term" value="F:ATP binding"/>
    <property type="evidence" value="ECO:0007669"/>
    <property type="project" value="UniProtKB-UniRule"/>
</dbReference>
<dbReference type="AlphaFoldDB" id="A0AAP9AAG0"/>
<evidence type="ECO:0000256" key="6">
    <source>
        <dbReference type="ARBA" id="ARBA00023125"/>
    </source>
</evidence>
<evidence type="ECO:0000259" key="12">
    <source>
        <dbReference type="PROSITE" id="PS51198"/>
    </source>
</evidence>
<dbReference type="GO" id="GO:0005829">
    <property type="term" value="C:cytosol"/>
    <property type="evidence" value="ECO:0007669"/>
    <property type="project" value="TreeGrafter"/>
</dbReference>
<evidence type="ECO:0000256" key="11">
    <source>
        <dbReference type="PROSITE-ProRule" id="PRU00560"/>
    </source>
</evidence>
<dbReference type="InterPro" id="IPR000212">
    <property type="entry name" value="DNA_helicase_UvrD/REP"/>
</dbReference>
<feature type="domain" description="UvrD-like helicase ATP-binding" evidence="12">
    <location>
        <begin position="8"/>
        <end position="293"/>
    </location>
</feature>
<comment type="catalytic activity">
    <reaction evidence="8">
        <text>Couples ATP hydrolysis with the unwinding of duplex DNA by translocating in the 3'-5' direction.</text>
        <dbReference type="EC" id="5.6.2.4"/>
    </reaction>
</comment>
<keyword evidence="2 11" id="KW-0547">Nucleotide-binding</keyword>
<reference evidence="14 17" key="2">
    <citation type="submission" date="2019-07" db="EMBL/GenBank/DDBJ databases">
        <title>Comparative genomics of three clinical Ureaplasma species: analysis of their core genomes and virulence factors.</title>
        <authorList>
            <person name="Yang T."/>
            <person name="Zhang Y."/>
            <person name="Li X."/>
            <person name="Kong Y."/>
            <person name="Yu H."/>
            <person name="Ruan Z."/>
            <person name="Xie X."/>
            <person name="Zhang J."/>
        </authorList>
    </citation>
    <scope>NUCLEOTIDE SEQUENCE [LARGE SCALE GENOMIC DNA]</scope>
    <source>
        <strain evidence="14 17">132</strain>
    </source>
</reference>
<dbReference type="InterPro" id="IPR027417">
    <property type="entry name" value="P-loop_NTPase"/>
</dbReference>
<dbReference type="Pfam" id="PF13361">
    <property type="entry name" value="UvrD_C"/>
    <property type="match status" value="1"/>
</dbReference>
<dbReference type="GO" id="GO:0003677">
    <property type="term" value="F:DNA binding"/>
    <property type="evidence" value="ECO:0007669"/>
    <property type="project" value="UniProtKB-KW"/>
</dbReference>
<dbReference type="GO" id="GO:0016787">
    <property type="term" value="F:hydrolase activity"/>
    <property type="evidence" value="ECO:0007669"/>
    <property type="project" value="UniProtKB-UniRule"/>
</dbReference>
<dbReference type="InterPro" id="IPR013986">
    <property type="entry name" value="DExx_box_DNA_helicase_dom_sf"/>
</dbReference>
<proteinExistence type="inferred from homology"/>
<evidence type="ECO:0000313" key="15">
    <source>
        <dbReference type="EMBL" id="RCJ00545.1"/>
    </source>
</evidence>
<dbReference type="GO" id="GO:0043138">
    <property type="term" value="F:3'-5' DNA helicase activity"/>
    <property type="evidence" value="ECO:0007669"/>
    <property type="project" value="UniProtKB-EC"/>
</dbReference>
<dbReference type="GO" id="GO:0000725">
    <property type="term" value="P:recombinational repair"/>
    <property type="evidence" value="ECO:0007669"/>
    <property type="project" value="TreeGrafter"/>
</dbReference>
<dbReference type="Proteomes" id="UP000318231">
    <property type="component" value="Chromosome"/>
</dbReference>
<evidence type="ECO:0000256" key="5">
    <source>
        <dbReference type="ARBA" id="ARBA00022840"/>
    </source>
</evidence>
<dbReference type="InterPro" id="IPR014017">
    <property type="entry name" value="DNA_helicase_UvrD-like_C"/>
</dbReference>
<dbReference type="SUPFAM" id="SSF52540">
    <property type="entry name" value="P-loop containing nucleoside triphosphate hydrolases"/>
    <property type="match status" value="1"/>
</dbReference>
<dbReference type="PROSITE" id="PS51198">
    <property type="entry name" value="UVRD_HELICASE_ATP_BIND"/>
    <property type="match status" value="1"/>
</dbReference>